<dbReference type="GO" id="GO:0003723">
    <property type="term" value="F:RNA binding"/>
    <property type="evidence" value="ECO:0007669"/>
    <property type="project" value="UniProtKB-UniRule"/>
</dbReference>
<feature type="region of interest" description="Disordered" evidence="2">
    <location>
        <begin position="210"/>
        <end position="240"/>
    </location>
</feature>
<dbReference type="InterPro" id="IPR012677">
    <property type="entry name" value="Nucleotide-bd_a/b_plait_sf"/>
</dbReference>
<dbReference type="PANTHER" id="PTHR23147">
    <property type="entry name" value="SERINE/ARGININE RICH SPLICING FACTOR"/>
    <property type="match status" value="1"/>
</dbReference>
<keyword evidence="5" id="KW-1185">Reference proteome</keyword>
<protein>
    <recommendedName>
        <fullName evidence="3">RRM domain-containing protein</fullName>
    </recommendedName>
</protein>
<dbReference type="Gene3D" id="3.30.70.330">
    <property type="match status" value="1"/>
</dbReference>
<reference evidence="4" key="1">
    <citation type="submission" date="2021-09" db="EMBL/GenBank/DDBJ databases">
        <authorList>
            <consortium name="Pathogen Informatics"/>
        </authorList>
    </citation>
    <scope>NUCLEOTIDE SEQUENCE</scope>
</reference>
<dbReference type="Pfam" id="PF00076">
    <property type="entry name" value="RRM_1"/>
    <property type="match status" value="1"/>
</dbReference>
<dbReference type="CDD" id="cd12373">
    <property type="entry name" value="RRM_SRSF3_like"/>
    <property type="match status" value="1"/>
</dbReference>
<feature type="domain" description="RRM" evidence="3">
    <location>
        <begin position="10"/>
        <end position="83"/>
    </location>
</feature>
<name>A0A8J2M5T7_9BILA</name>
<comment type="caution">
    <text evidence="4">The sequence shown here is derived from an EMBL/GenBank/DDBJ whole genome shotgun (WGS) entry which is preliminary data.</text>
</comment>
<evidence type="ECO:0000259" key="3">
    <source>
        <dbReference type="PROSITE" id="PS50102"/>
    </source>
</evidence>
<evidence type="ECO:0000256" key="1">
    <source>
        <dbReference type="PROSITE-ProRule" id="PRU00176"/>
    </source>
</evidence>
<dbReference type="OrthoDB" id="5970at2759"/>
<dbReference type="AlphaFoldDB" id="A0A8J2M5T7"/>
<dbReference type="EMBL" id="CAKAEH010001414">
    <property type="protein sequence ID" value="CAG9535951.1"/>
    <property type="molecule type" value="Genomic_DNA"/>
</dbReference>
<organism evidence="4 5">
    <name type="scientific">Cercopithifilaria johnstoni</name>
    <dbReference type="NCBI Taxonomy" id="2874296"/>
    <lineage>
        <taxon>Eukaryota</taxon>
        <taxon>Metazoa</taxon>
        <taxon>Ecdysozoa</taxon>
        <taxon>Nematoda</taxon>
        <taxon>Chromadorea</taxon>
        <taxon>Rhabditida</taxon>
        <taxon>Spirurina</taxon>
        <taxon>Spiruromorpha</taxon>
        <taxon>Filarioidea</taxon>
        <taxon>Onchocercidae</taxon>
        <taxon>Cercopithifilaria</taxon>
    </lineage>
</organism>
<dbReference type="InterPro" id="IPR000504">
    <property type="entry name" value="RRM_dom"/>
</dbReference>
<dbReference type="SMART" id="SM00360">
    <property type="entry name" value="RRM"/>
    <property type="match status" value="1"/>
</dbReference>
<proteinExistence type="predicted"/>
<dbReference type="PROSITE" id="PS50102">
    <property type="entry name" value="RRM"/>
    <property type="match status" value="1"/>
</dbReference>
<sequence length="240" mass="27013">MSRRSDPLDCKVYVGGLPQDATSQELEDAFNRFGRIRKVWVARRPPGFAFVEFEDARDAEDAVKALDGTRICGVRARVEISHGRRRNGGYGGGGGGGGGGYYEGGRRRSRYLETKRVSYFSPSMRLPLLLLPQPLLLLLLLLPLLSQLISTSAPTSSAFQLLLSVLPLPNEYLHRSITTFSSLHRFSSPTRLSATNMQQQEISCMKSPYYRRTRSRSITPPPRKSPRYDERRSMSRSLSR</sequence>
<evidence type="ECO:0000313" key="5">
    <source>
        <dbReference type="Proteomes" id="UP000746747"/>
    </source>
</evidence>
<dbReference type="InterPro" id="IPR035979">
    <property type="entry name" value="RBD_domain_sf"/>
</dbReference>
<dbReference type="InterPro" id="IPR050907">
    <property type="entry name" value="SRSF"/>
</dbReference>
<dbReference type="FunFam" id="3.30.70.330:FF:001083">
    <property type="entry name" value="Probable splicing factor, arginine/serine-rich 6"/>
    <property type="match status" value="1"/>
</dbReference>
<evidence type="ECO:0000313" key="4">
    <source>
        <dbReference type="EMBL" id="CAG9535951.1"/>
    </source>
</evidence>
<evidence type="ECO:0000256" key="2">
    <source>
        <dbReference type="SAM" id="MobiDB-lite"/>
    </source>
</evidence>
<dbReference type="Proteomes" id="UP000746747">
    <property type="component" value="Unassembled WGS sequence"/>
</dbReference>
<accession>A0A8J2M5T7</accession>
<gene>
    <name evidence="4" type="ORF">CJOHNSTONI_LOCUS5918</name>
</gene>
<keyword evidence="1" id="KW-0694">RNA-binding</keyword>
<dbReference type="SUPFAM" id="SSF54928">
    <property type="entry name" value="RNA-binding domain, RBD"/>
    <property type="match status" value="1"/>
</dbReference>